<dbReference type="PROSITE" id="PS50011">
    <property type="entry name" value="PROTEIN_KINASE_DOM"/>
    <property type="match status" value="1"/>
</dbReference>
<reference evidence="7 8" key="1">
    <citation type="submission" date="2015-02" db="EMBL/GenBank/DDBJ databases">
        <authorList>
            <person name="Ju K.-S."/>
            <person name="Doroghazi J.R."/>
            <person name="Metcalf W."/>
        </authorList>
    </citation>
    <scope>NUCLEOTIDE SEQUENCE [LARGE SCALE GENOMIC DNA]</scope>
    <source>
        <strain evidence="7 8">ATCC 31215</strain>
    </source>
</reference>
<name>A0A0F2T5K5_STRR3</name>
<dbReference type="Proteomes" id="UP000033699">
    <property type="component" value="Unassembled WGS sequence"/>
</dbReference>
<dbReference type="PROSITE" id="PS00108">
    <property type="entry name" value="PROTEIN_KINASE_ST"/>
    <property type="match status" value="1"/>
</dbReference>
<dbReference type="GO" id="GO:0004674">
    <property type="term" value="F:protein serine/threonine kinase activity"/>
    <property type="evidence" value="ECO:0007669"/>
    <property type="project" value="UniProtKB-KW"/>
</dbReference>
<dbReference type="EC" id="2.7.11.1" evidence="1"/>
<dbReference type="Gene3D" id="1.10.510.10">
    <property type="entry name" value="Transferase(Phosphotransferase) domain 1"/>
    <property type="match status" value="1"/>
</dbReference>
<dbReference type="PANTHER" id="PTHR43671">
    <property type="entry name" value="SERINE/THREONINE-PROTEIN KINASE NEK"/>
    <property type="match status" value="1"/>
</dbReference>
<evidence type="ECO:0000259" key="6">
    <source>
        <dbReference type="PROSITE" id="PS50011"/>
    </source>
</evidence>
<keyword evidence="7" id="KW-0723">Serine/threonine-protein kinase</keyword>
<dbReference type="Gene3D" id="3.30.200.20">
    <property type="entry name" value="Phosphorylase Kinase, domain 1"/>
    <property type="match status" value="1"/>
</dbReference>
<sequence length="272" mass="29781">MSSRQPLPAGTAVAPGYQVLAHLCRTGWLDVYDAWSEERDCRCVVKVLRPDRRRDRKLRERLLREGRWLTEFTHPHLVRGYGTGERPQPYAVLETLTGETLAHLLDRRTRRPAATDLALLGLHLCSAMRYLHGKNLLHLDLKPSNIVIDCRLAKVLDLSIARPPGPGSPGVGTDGYLAPEQADGAELTAATDVWGIGITLYEAATGALPAEDRPPGPIPPVGTARRLPPPLAEAIDACLRLDPATRPALPQLATTLDDLLPQSRRAVPPWEA</sequence>
<dbReference type="InterPro" id="IPR000719">
    <property type="entry name" value="Prot_kinase_dom"/>
</dbReference>
<evidence type="ECO:0000313" key="7">
    <source>
        <dbReference type="EMBL" id="KJS58468.1"/>
    </source>
</evidence>
<dbReference type="CDD" id="cd14014">
    <property type="entry name" value="STKc_PknB_like"/>
    <property type="match status" value="1"/>
</dbReference>
<dbReference type="InterPro" id="IPR050660">
    <property type="entry name" value="NEK_Ser/Thr_kinase"/>
</dbReference>
<evidence type="ECO:0000256" key="1">
    <source>
        <dbReference type="ARBA" id="ARBA00012513"/>
    </source>
</evidence>
<dbReference type="AlphaFoldDB" id="A0A0F2T5K5"/>
<accession>A0A0F2T5K5</accession>
<dbReference type="SMART" id="SM00220">
    <property type="entry name" value="S_TKc"/>
    <property type="match status" value="1"/>
</dbReference>
<protein>
    <recommendedName>
        <fullName evidence="1">non-specific serine/threonine protein kinase</fullName>
        <ecNumber evidence="1">2.7.11.1</ecNumber>
    </recommendedName>
</protein>
<comment type="caution">
    <text evidence="7">The sequence shown here is derived from an EMBL/GenBank/DDBJ whole genome shotgun (WGS) entry which is preliminary data.</text>
</comment>
<evidence type="ECO:0000256" key="2">
    <source>
        <dbReference type="ARBA" id="ARBA00022679"/>
    </source>
</evidence>
<keyword evidence="2" id="KW-0808">Transferase</keyword>
<evidence type="ECO:0000256" key="4">
    <source>
        <dbReference type="ARBA" id="ARBA00022777"/>
    </source>
</evidence>
<evidence type="ECO:0000256" key="5">
    <source>
        <dbReference type="ARBA" id="ARBA00022840"/>
    </source>
</evidence>
<dbReference type="RefSeq" id="WP_045703980.1">
    <property type="nucleotide sequence ID" value="NZ_JZKH01000109.1"/>
</dbReference>
<gene>
    <name evidence="7" type="ORF">VM95_33190</name>
</gene>
<dbReference type="GO" id="GO:0005524">
    <property type="term" value="F:ATP binding"/>
    <property type="evidence" value="ECO:0007669"/>
    <property type="project" value="UniProtKB-KW"/>
</dbReference>
<feature type="domain" description="Protein kinase" evidence="6">
    <location>
        <begin position="17"/>
        <end position="260"/>
    </location>
</feature>
<dbReference type="SUPFAM" id="SSF56112">
    <property type="entry name" value="Protein kinase-like (PK-like)"/>
    <property type="match status" value="1"/>
</dbReference>
<dbReference type="Pfam" id="PF00069">
    <property type="entry name" value="Pkinase"/>
    <property type="match status" value="1"/>
</dbReference>
<dbReference type="InterPro" id="IPR011009">
    <property type="entry name" value="Kinase-like_dom_sf"/>
</dbReference>
<dbReference type="EMBL" id="JZKH01000109">
    <property type="protein sequence ID" value="KJS58468.1"/>
    <property type="molecule type" value="Genomic_DNA"/>
</dbReference>
<dbReference type="PATRIC" id="fig|359131.3.peg.793"/>
<keyword evidence="3" id="KW-0547">Nucleotide-binding</keyword>
<dbReference type="InterPro" id="IPR008271">
    <property type="entry name" value="Ser/Thr_kinase_AS"/>
</dbReference>
<evidence type="ECO:0000256" key="3">
    <source>
        <dbReference type="ARBA" id="ARBA00022741"/>
    </source>
</evidence>
<dbReference type="PANTHER" id="PTHR43671:SF13">
    <property type="entry name" value="SERINE_THREONINE-PROTEIN KINASE NEK2"/>
    <property type="match status" value="1"/>
</dbReference>
<dbReference type="OrthoDB" id="9762169at2"/>
<evidence type="ECO:0000313" key="8">
    <source>
        <dbReference type="Proteomes" id="UP000033699"/>
    </source>
</evidence>
<keyword evidence="8" id="KW-1185">Reference proteome</keyword>
<keyword evidence="5" id="KW-0067">ATP-binding</keyword>
<proteinExistence type="predicted"/>
<keyword evidence="4 7" id="KW-0418">Kinase</keyword>
<organism evidence="7 8">
    <name type="scientific">Streptomyces rubellomurinus (strain ATCC 31215)</name>
    <dbReference type="NCBI Taxonomy" id="359131"/>
    <lineage>
        <taxon>Bacteria</taxon>
        <taxon>Bacillati</taxon>
        <taxon>Actinomycetota</taxon>
        <taxon>Actinomycetes</taxon>
        <taxon>Kitasatosporales</taxon>
        <taxon>Streptomycetaceae</taxon>
        <taxon>Streptomyces</taxon>
    </lineage>
</organism>